<dbReference type="EMBL" id="CP002189">
    <property type="protein sequence ID" value="ADV33501.1"/>
    <property type="molecule type" value="Genomic_DNA"/>
</dbReference>
<comment type="function">
    <text evidence="7">Supplies octaprenyl diphosphate, the precursor for the side chain of the isoprenoid quinones ubiquinone and menaquinone.</text>
</comment>
<dbReference type="SFLD" id="SFLDS00005">
    <property type="entry name" value="Isoprenoid_Synthase_Type_I"/>
    <property type="match status" value="1"/>
</dbReference>
<keyword evidence="4" id="KW-0479">Metal-binding</keyword>
<evidence type="ECO:0000256" key="5">
    <source>
        <dbReference type="ARBA" id="ARBA00022842"/>
    </source>
</evidence>
<keyword evidence="5" id="KW-0460">Magnesium</keyword>
<dbReference type="Gene3D" id="1.10.600.10">
    <property type="entry name" value="Farnesyl Diphosphate Synthase"/>
    <property type="match status" value="1"/>
</dbReference>
<dbReference type="STRING" id="859654.BVAF_092"/>
<dbReference type="AlphaFoldDB" id="E8Q6R0"/>
<accession>E8Q6R0</accession>
<sequence length="324" mass="36610">MNINQINKLIQQDIINVNFEIHKRLKSKITLINKLIQYIINSGGKKIRSSMVLLIAKSLTYKKNQHVIIATLIEFIHAATLLHDDVVDTSEMRRGKITANIMFGNAASVLVGDFIYTRAFQMMTELQSLRILSLMANAVNIIAEGEIMQLIHCHDPTITINHYMKIIYNKTARLFEVASQTSAILANADIKQEQALGNYGKYIGIAFQLIDDVLDYDTSNTILFGKHTGNDLNEGKPTLPLLHAIHHSTPKEASIIRQAIKNGNNRHLLNIILNTMQQYGSLEYTRKCAETKINQAISCLSILPASPYKKALKNLAYFIIHRYH</sequence>
<evidence type="ECO:0000256" key="7">
    <source>
        <dbReference type="ARBA" id="ARBA00055029"/>
    </source>
</evidence>
<dbReference type="Proteomes" id="UP000007464">
    <property type="component" value="Chromosome"/>
</dbReference>
<dbReference type="OrthoDB" id="9805316at2"/>
<keyword evidence="3 12" id="KW-0808">Transferase</keyword>
<proteinExistence type="inferred from homology"/>
<comment type="similarity">
    <text evidence="2 12">Belongs to the FPP/GGPP synthase family.</text>
</comment>
<dbReference type="FunFam" id="1.10.600.10:FF:000002">
    <property type="entry name" value="Octaprenyl diphosphate synthase"/>
    <property type="match status" value="1"/>
</dbReference>
<evidence type="ECO:0000256" key="1">
    <source>
        <dbReference type="ARBA" id="ARBA00001946"/>
    </source>
</evidence>
<reference evidence="13 14" key="1">
    <citation type="journal article" date="2010" name="BMC Genomics">
        <title>Unprecedented loss of ammonia assimilation capability in a urease-encoding bacterial mutualist.</title>
        <authorList>
            <person name="Williams L.E."/>
            <person name="Wernegreen J.J."/>
        </authorList>
    </citation>
    <scope>NUCLEOTIDE SEQUENCE [LARGE SCALE GENOMIC DNA]</scope>
    <source>
        <strain evidence="13 14">BVAF</strain>
    </source>
</reference>
<dbReference type="PROSITE" id="PS00444">
    <property type="entry name" value="POLYPRENYL_SYNTHASE_2"/>
    <property type="match status" value="1"/>
</dbReference>
<dbReference type="PANTHER" id="PTHR12001:SF69">
    <property type="entry name" value="ALL TRANS-POLYPRENYL-DIPHOSPHATE SYNTHASE PDSS1"/>
    <property type="match status" value="1"/>
</dbReference>
<comment type="catalytic activity">
    <reaction evidence="6">
        <text>5 isopentenyl diphosphate + (2E,6E)-farnesyl diphosphate = all-trans-octaprenyl diphosphate + 5 diphosphate</text>
        <dbReference type="Rhea" id="RHEA:27798"/>
        <dbReference type="ChEBI" id="CHEBI:33019"/>
        <dbReference type="ChEBI" id="CHEBI:57711"/>
        <dbReference type="ChEBI" id="CHEBI:128769"/>
        <dbReference type="ChEBI" id="CHEBI:175763"/>
        <dbReference type="EC" id="2.5.1.90"/>
    </reaction>
</comment>
<dbReference type="GO" id="GO:0046872">
    <property type="term" value="F:metal ion binding"/>
    <property type="evidence" value="ECO:0007669"/>
    <property type="project" value="UniProtKB-KW"/>
</dbReference>
<protein>
    <recommendedName>
        <fullName evidence="9">Octaprenyl diphosphate synthase</fullName>
        <ecNumber evidence="8">2.5.1.90</ecNumber>
    </recommendedName>
    <alternativeName>
        <fullName evidence="11">All-trans-octaprenyl-diphosphate synthase</fullName>
    </alternativeName>
    <alternativeName>
        <fullName evidence="10">Octaprenyl pyrophosphate synthase</fullName>
    </alternativeName>
</protein>
<evidence type="ECO:0000256" key="8">
    <source>
        <dbReference type="ARBA" id="ARBA00066511"/>
    </source>
</evidence>
<dbReference type="InterPro" id="IPR000092">
    <property type="entry name" value="Polyprenyl_synt"/>
</dbReference>
<dbReference type="HOGENOM" id="CLU_014015_2_0_6"/>
<evidence type="ECO:0000256" key="6">
    <source>
        <dbReference type="ARBA" id="ARBA00051506"/>
    </source>
</evidence>
<dbReference type="InterPro" id="IPR033749">
    <property type="entry name" value="Polyprenyl_synt_CS"/>
</dbReference>
<dbReference type="GO" id="GO:0008299">
    <property type="term" value="P:isoprenoid biosynthetic process"/>
    <property type="evidence" value="ECO:0007669"/>
    <property type="project" value="InterPro"/>
</dbReference>
<organism evidence="13 14">
    <name type="scientific">Blochmanniella vafra (strain BVAF)</name>
    <dbReference type="NCBI Taxonomy" id="859654"/>
    <lineage>
        <taxon>Bacteria</taxon>
        <taxon>Pseudomonadati</taxon>
        <taxon>Pseudomonadota</taxon>
        <taxon>Gammaproteobacteria</taxon>
        <taxon>Enterobacterales</taxon>
        <taxon>Enterobacteriaceae</taxon>
        <taxon>ant endosymbionts</taxon>
        <taxon>Candidatus Blochmanniella</taxon>
    </lineage>
</organism>
<evidence type="ECO:0000256" key="9">
    <source>
        <dbReference type="ARBA" id="ARBA00072473"/>
    </source>
</evidence>
<evidence type="ECO:0000256" key="10">
    <source>
        <dbReference type="ARBA" id="ARBA00079637"/>
    </source>
</evidence>
<evidence type="ECO:0000256" key="11">
    <source>
        <dbReference type="ARBA" id="ARBA00083124"/>
    </source>
</evidence>
<evidence type="ECO:0000256" key="12">
    <source>
        <dbReference type="RuleBase" id="RU004466"/>
    </source>
</evidence>
<dbReference type="SUPFAM" id="SSF48576">
    <property type="entry name" value="Terpenoid synthases"/>
    <property type="match status" value="1"/>
</dbReference>
<dbReference type="EC" id="2.5.1.90" evidence="8"/>
<dbReference type="NCBIfam" id="NF008140">
    <property type="entry name" value="PRK10888.1"/>
    <property type="match status" value="1"/>
</dbReference>
<evidence type="ECO:0000256" key="2">
    <source>
        <dbReference type="ARBA" id="ARBA00006706"/>
    </source>
</evidence>
<dbReference type="KEGG" id="bva:BVAF_092"/>
<comment type="cofactor">
    <cofactor evidence="1">
        <name>Mg(2+)</name>
        <dbReference type="ChEBI" id="CHEBI:18420"/>
    </cofactor>
</comment>
<dbReference type="Pfam" id="PF00348">
    <property type="entry name" value="polyprenyl_synt"/>
    <property type="match status" value="1"/>
</dbReference>
<keyword evidence="14" id="KW-1185">Reference proteome</keyword>
<evidence type="ECO:0000313" key="14">
    <source>
        <dbReference type="Proteomes" id="UP000007464"/>
    </source>
</evidence>
<dbReference type="PANTHER" id="PTHR12001">
    <property type="entry name" value="GERANYLGERANYL PYROPHOSPHATE SYNTHASE"/>
    <property type="match status" value="1"/>
</dbReference>
<gene>
    <name evidence="13" type="primary">ispB</name>
    <name evidence="13" type="ordered locus">BVAF_092</name>
</gene>
<dbReference type="PROSITE" id="PS00723">
    <property type="entry name" value="POLYPRENYL_SYNTHASE_1"/>
    <property type="match status" value="1"/>
</dbReference>
<dbReference type="InterPro" id="IPR008949">
    <property type="entry name" value="Isoprenoid_synthase_dom_sf"/>
</dbReference>
<evidence type="ECO:0000256" key="4">
    <source>
        <dbReference type="ARBA" id="ARBA00022723"/>
    </source>
</evidence>
<evidence type="ECO:0000313" key="13">
    <source>
        <dbReference type="EMBL" id="ADV33501.1"/>
    </source>
</evidence>
<evidence type="ECO:0000256" key="3">
    <source>
        <dbReference type="ARBA" id="ARBA00022679"/>
    </source>
</evidence>
<dbReference type="RefSeq" id="WP_013516426.1">
    <property type="nucleotide sequence ID" value="NC_014909.2"/>
</dbReference>
<dbReference type="GO" id="GO:0106350">
    <property type="term" value="F:all-trans-octaprenyl-diphosphate synthase activity"/>
    <property type="evidence" value="ECO:0007669"/>
    <property type="project" value="UniProtKB-EC"/>
</dbReference>
<dbReference type="CDD" id="cd00685">
    <property type="entry name" value="Trans_IPPS_HT"/>
    <property type="match status" value="1"/>
</dbReference>
<name>E8Q6R0_BLOVB</name>